<reference evidence="4 5" key="1">
    <citation type="journal article" date="2015" name="Plant Cell">
        <title>Oil accumulation by the oleaginous diatom Fistulifera solaris as revealed by the genome and transcriptome.</title>
        <authorList>
            <person name="Tanaka T."/>
            <person name="Maeda Y."/>
            <person name="Veluchamy A."/>
            <person name="Tanaka M."/>
            <person name="Abida H."/>
            <person name="Marechal E."/>
            <person name="Bowler C."/>
            <person name="Muto M."/>
            <person name="Sunaga Y."/>
            <person name="Tanaka M."/>
            <person name="Yoshino T."/>
            <person name="Taniguchi T."/>
            <person name="Fukuda Y."/>
            <person name="Nemoto M."/>
            <person name="Matsumoto M."/>
            <person name="Wong P.S."/>
            <person name="Aburatani S."/>
            <person name="Fujibuchi W."/>
        </authorList>
    </citation>
    <scope>NUCLEOTIDE SEQUENCE [LARGE SCALE GENOMIC DNA]</scope>
    <source>
        <strain evidence="4 5">JPCC DA0580</strain>
    </source>
</reference>
<dbReference type="Gene3D" id="3.40.50.1820">
    <property type="entry name" value="alpha/beta hydrolase"/>
    <property type="match status" value="1"/>
</dbReference>
<dbReference type="PANTHER" id="PTHR46023">
    <property type="entry name" value="LIPASE CLASS 3 PROTEIN-LIKE"/>
    <property type="match status" value="1"/>
</dbReference>
<sequence length="659" mass="74819">MVRQLLFLFLLLKSATARDRTVMKLQADGSVLECTMTKNGKERCIDTMNPMMVLGNEEHILRQQTKEREKMRKAEEEMKKEKENQRNEATDVDEEESSPPKKGMDLNALLNSPEAKRQIKQALDSGEQVDLSAIVGSTISRAFANLGKPAVQEEEDDDDGPSGVELLMSAALRAAAQHASGDPFQNLSNHSRTDQCEFFNKVAKVLSRFNDPDLDMELFLQDLISIATPDHVEGDPIELENIVRTKQKLKDTLQHLLGQLGLQYFHPLQLYYYMIDEEIRKNSVWKRHRHRYLPPVSKEEVLQMIDGLYLSQLAYSKNCNTIQRHVEQFQIDPVSGNSLWTLRNCSVHSERFHPAHYMMVQHSKSSMPLEVALIIRGSQQQADYLSAGALHAVPYRGGFVHEGVRNSAQWIRGTYENDLQQLLQEHRQTQSNKKVPLKLYLMGHSLGGATASVASMEFNDVAEFEAFAVGFGSPASLSPNLSRTMKDRITSVVNDADCVPRMSAKSIVDAWKRVLQFDFTSLCLDDVNQLEPILRSKLSILGNWTESMLNSMQTTVEDKIRKEAKKQLSHAQKVLVNASSDPYESLVPAGDCVHFYRDGTSWQSVYIDCQQFYEIEVVPHMIDDHLVAGGYYHGMLAYLRKLDKDTNFRPLHEVDSLRV</sequence>
<feature type="chain" id="PRO_5013369110" description="Fungal lipase-type domain-containing protein" evidence="2">
    <location>
        <begin position="18"/>
        <end position="659"/>
    </location>
</feature>
<evidence type="ECO:0000256" key="2">
    <source>
        <dbReference type="SAM" id="SignalP"/>
    </source>
</evidence>
<comment type="caution">
    <text evidence="4">The sequence shown here is derived from an EMBL/GenBank/DDBJ whole genome shotgun (WGS) entry which is preliminary data.</text>
</comment>
<organism evidence="4 5">
    <name type="scientific">Fistulifera solaris</name>
    <name type="common">Oleaginous diatom</name>
    <dbReference type="NCBI Taxonomy" id="1519565"/>
    <lineage>
        <taxon>Eukaryota</taxon>
        <taxon>Sar</taxon>
        <taxon>Stramenopiles</taxon>
        <taxon>Ochrophyta</taxon>
        <taxon>Bacillariophyta</taxon>
        <taxon>Bacillariophyceae</taxon>
        <taxon>Bacillariophycidae</taxon>
        <taxon>Naviculales</taxon>
        <taxon>Naviculaceae</taxon>
        <taxon>Fistulifera</taxon>
    </lineage>
</organism>
<feature type="domain" description="Fungal lipase-type" evidence="3">
    <location>
        <begin position="373"/>
        <end position="504"/>
    </location>
</feature>
<feature type="signal peptide" evidence="2">
    <location>
        <begin position="1"/>
        <end position="17"/>
    </location>
</feature>
<name>A0A1Z5JBN7_FISSO</name>
<evidence type="ECO:0000256" key="1">
    <source>
        <dbReference type="SAM" id="MobiDB-lite"/>
    </source>
</evidence>
<feature type="compositionally biased region" description="Basic and acidic residues" evidence="1">
    <location>
        <begin position="64"/>
        <end position="89"/>
    </location>
</feature>
<dbReference type="PANTHER" id="PTHR46023:SF6">
    <property type="entry name" value="LIPASE CLASS 3 FAMILY PROTEIN"/>
    <property type="match status" value="1"/>
</dbReference>
<dbReference type="EMBL" id="BDSP01000041">
    <property type="protein sequence ID" value="GAX11369.1"/>
    <property type="molecule type" value="Genomic_DNA"/>
</dbReference>
<dbReference type="InterPro" id="IPR029058">
    <property type="entry name" value="AB_hydrolase_fold"/>
</dbReference>
<dbReference type="InParanoid" id="A0A1Z5JBN7"/>
<dbReference type="GO" id="GO:0006629">
    <property type="term" value="P:lipid metabolic process"/>
    <property type="evidence" value="ECO:0007669"/>
    <property type="project" value="InterPro"/>
</dbReference>
<evidence type="ECO:0000313" key="4">
    <source>
        <dbReference type="EMBL" id="GAX11369.1"/>
    </source>
</evidence>
<dbReference type="SUPFAM" id="SSF53474">
    <property type="entry name" value="alpha/beta-Hydrolases"/>
    <property type="match status" value="1"/>
</dbReference>
<evidence type="ECO:0000259" key="3">
    <source>
        <dbReference type="Pfam" id="PF01764"/>
    </source>
</evidence>
<keyword evidence="2" id="KW-0732">Signal</keyword>
<dbReference type="OrthoDB" id="45753at2759"/>
<accession>A0A1Z5JBN7</accession>
<gene>
    <name evidence="4" type="ORF">FisN_22Lh039</name>
</gene>
<evidence type="ECO:0000313" key="5">
    <source>
        <dbReference type="Proteomes" id="UP000198406"/>
    </source>
</evidence>
<keyword evidence="5" id="KW-1185">Reference proteome</keyword>
<proteinExistence type="predicted"/>
<feature type="region of interest" description="Disordered" evidence="1">
    <location>
        <begin position="64"/>
        <end position="107"/>
    </location>
</feature>
<protein>
    <recommendedName>
        <fullName evidence="3">Fungal lipase-type domain-containing protein</fullName>
    </recommendedName>
</protein>
<dbReference type="InterPro" id="IPR002921">
    <property type="entry name" value="Fungal_lipase-type"/>
</dbReference>
<dbReference type="CDD" id="cd00519">
    <property type="entry name" value="Lipase_3"/>
    <property type="match status" value="1"/>
</dbReference>
<dbReference type="AlphaFoldDB" id="A0A1Z5JBN7"/>
<dbReference type="Proteomes" id="UP000198406">
    <property type="component" value="Unassembled WGS sequence"/>
</dbReference>
<dbReference type="Pfam" id="PF01764">
    <property type="entry name" value="Lipase_3"/>
    <property type="match status" value="1"/>
</dbReference>